<dbReference type="SUPFAM" id="SSF46785">
    <property type="entry name" value="Winged helix' DNA-binding domain"/>
    <property type="match status" value="1"/>
</dbReference>
<dbReference type="CDD" id="cd00090">
    <property type="entry name" value="HTH_ARSR"/>
    <property type="match status" value="1"/>
</dbReference>
<keyword evidence="3" id="KW-1185">Reference proteome</keyword>
<dbReference type="Proteomes" id="UP000074108">
    <property type="component" value="Unassembled WGS sequence"/>
</dbReference>
<dbReference type="EMBL" id="LDYG01000031">
    <property type="protein sequence ID" value="KUP05967.1"/>
    <property type="molecule type" value="Genomic_DNA"/>
</dbReference>
<name>A0A147K7C6_9BACI</name>
<dbReference type="InterPro" id="IPR011991">
    <property type="entry name" value="ArsR-like_HTH"/>
</dbReference>
<proteinExistence type="predicted"/>
<dbReference type="Gene3D" id="3.30.1380.20">
    <property type="entry name" value="Trafficking protein particle complex subunit 3"/>
    <property type="match status" value="1"/>
</dbReference>
<dbReference type="AlphaFoldDB" id="A0A147K7C6"/>
<dbReference type="RefSeq" id="WP_059283087.1">
    <property type="nucleotide sequence ID" value="NZ_LDYG01000031.1"/>
</dbReference>
<dbReference type="OrthoDB" id="2729610at2"/>
<keyword evidence="1" id="KW-0238">DNA-binding</keyword>
<dbReference type="InterPro" id="IPR036388">
    <property type="entry name" value="WH-like_DNA-bd_sf"/>
</dbReference>
<dbReference type="GO" id="GO:0003677">
    <property type="term" value="F:DNA binding"/>
    <property type="evidence" value="ECO:0007669"/>
    <property type="project" value="UniProtKB-KW"/>
</dbReference>
<dbReference type="Pfam" id="PF12840">
    <property type="entry name" value="HTH_20"/>
    <property type="match status" value="1"/>
</dbReference>
<dbReference type="STRING" id="1150625.Q75_09880"/>
<dbReference type="PATRIC" id="fig|1150625.3.peg.2107"/>
<gene>
    <name evidence="2" type="ORF">Q75_09880</name>
</gene>
<organism evidence="2 3">
    <name type="scientific">Bacillus coahuilensis p1.1.43</name>
    <dbReference type="NCBI Taxonomy" id="1150625"/>
    <lineage>
        <taxon>Bacteria</taxon>
        <taxon>Bacillati</taxon>
        <taxon>Bacillota</taxon>
        <taxon>Bacilli</taxon>
        <taxon>Bacillales</taxon>
        <taxon>Bacillaceae</taxon>
        <taxon>Bacillus</taxon>
    </lineage>
</organism>
<protein>
    <submittedName>
        <fullName evidence="2">Uncharacterized protein</fullName>
    </submittedName>
</protein>
<evidence type="ECO:0000313" key="3">
    <source>
        <dbReference type="Proteomes" id="UP000074108"/>
    </source>
</evidence>
<sequence>MDHTLKITNTLADPTRYGIYHHILKTKEDVTVQDIAEMFHIHPNVARLHLGKLEDVELILSDVYKTGKGGRPGRVYRTNDKVIELTFPRRDYSLLMEMTLDLVGSLGNEHSFLIKEIGQKHGRKLIEDKINHATKELAQWNFDEKMELFNEISHSIGYFTRVRKDYEGYTLSYEVYNCPFKEQASAHPEQVCTMHTAFLEGAFKTLFQVTEFKQTENMTKNCPSCQYHICIMN</sequence>
<dbReference type="InterPro" id="IPR036390">
    <property type="entry name" value="WH_DNA-bd_sf"/>
</dbReference>
<dbReference type="Gene3D" id="1.10.10.10">
    <property type="entry name" value="Winged helix-like DNA-binding domain superfamily/Winged helix DNA-binding domain"/>
    <property type="match status" value="1"/>
</dbReference>
<evidence type="ECO:0000313" key="2">
    <source>
        <dbReference type="EMBL" id="KUP05967.1"/>
    </source>
</evidence>
<accession>A0A147K7C6</accession>
<reference evidence="2 3" key="1">
    <citation type="journal article" date="2016" name="Front. Microbiol.">
        <title>Microevolution Analysis of Bacillus coahuilensis Unveils Differences in Phosphorus Acquisition Strategies and Their Regulation.</title>
        <authorList>
            <person name="Gomez-Lunar Z."/>
            <person name="Hernandez-Gonzalez I."/>
            <person name="Rodriguez-Torres M.D."/>
            <person name="Souza V."/>
            <person name="Olmedo-Alvarez G."/>
        </authorList>
    </citation>
    <scope>NUCLEOTIDE SEQUENCE [LARGE SCALE GENOMIC DNA]</scope>
    <source>
        <strain evidence="3">p1.1.43</strain>
    </source>
</reference>
<comment type="caution">
    <text evidence="2">The sequence shown here is derived from an EMBL/GenBank/DDBJ whole genome shotgun (WGS) entry which is preliminary data.</text>
</comment>
<evidence type="ECO:0000256" key="1">
    <source>
        <dbReference type="ARBA" id="ARBA00023125"/>
    </source>
</evidence>